<dbReference type="GO" id="GO:0003723">
    <property type="term" value="F:RNA binding"/>
    <property type="evidence" value="ECO:0007669"/>
    <property type="project" value="UniProtKB-KW"/>
</dbReference>
<dbReference type="InterPro" id="IPR019979">
    <property type="entry name" value="Ribosomal_uS17_CS"/>
</dbReference>
<evidence type="ECO:0000313" key="10">
    <source>
        <dbReference type="Proteomes" id="UP001208570"/>
    </source>
</evidence>
<evidence type="ECO:0000256" key="7">
    <source>
        <dbReference type="RuleBase" id="RU003872"/>
    </source>
</evidence>
<accession>A0AAD9JY85</accession>
<comment type="similarity">
    <text evidence="1 7">Belongs to the universal ribosomal protein uS17 family.</text>
</comment>
<dbReference type="PRINTS" id="PR00973">
    <property type="entry name" value="RIBOSOMALS17"/>
</dbReference>
<dbReference type="InterPro" id="IPR012340">
    <property type="entry name" value="NA-bd_OB-fold"/>
</dbReference>
<evidence type="ECO:0000256" key="5">
    <source>
        <dbReference type="ARBA" id="ARBA00035164"/>
    </source>
</evidence>
<keyword evidence="3 7" id="KW-0689">Ribosomal protein</keyword>
<feature type="domain" description="Small ribosomal subunit protein uS17 N-terminal" evidence="8">
    <location>
        <begin position="3"/>
        <end position="71"/>
    </location>
</feature>
<evidence type="ECO:0000313" key="9">
    <source>
        <dbReference type="EMBL" id="KAK2161106.1"/>
    </source>
</evidence>
<dbReference type="InterPro" id="IPR028333">
    <property type="entry name" value="Ribosomal_uS17_arc/euk"/>
</dbReference>
<evidence type="ECO:0000256" key="3">
    <source>
        <dbReference type="ARBA" id="ARBA00022980"/>
    </source>
</evidence>
<dbReference type="SUPFAM" id="SSF50249">
    <property type="entry name" value="Nucleic acid-binding proteins"/>
    <property type="match status" value="1"/>
</dbReference>
<dbReference type="GO" id="GO:0022627">
    <property type="term" value="C:cytosolic small ribosomal subunit"/>
    <property type="evidence" value="ECO:0007669"/>
    <property type="project" value="TreeGrafter"/>
</dbReference>
<dbReference type="PANTHER" id="PTHR10744">
    <property type="entry name" value="40S RIBOSOMAL PROTEIN S11 FAMILY MEMBER"/>
    <property type="match status" value="1"/>
</dbReference>
<name>A0AAD9JY85_9ANNE</name>
<dbReference type="Pfam" id="PF00366">
    <property type="entry name" value="Ribosomal_S17"/>
    <property type="match status" value="1"/>
</dbReference>
<dbReference type="Pfam" id="PF16205">
    <property type="entry name" value="Ribosomal_S17_N"/>
    <property type="match status" value="1"/>
</dbReference>
<evidence type="ECO:0000256" key="2">
    <source>
        <dbReference type="ARBA" id="ARBA00022884"/>
    </source>
</evidence>
<sequence>MFQTERAYQKQPGIFLNKKKVLLAGSKTPKAPRYVKNIGLGFKTPREAYDGTYIDKKCPFTGQISIRGRILTGVVMKMKMQRTIVIRRDYLHYIKKYNRFEKRHRNVSVHCSPCFRDIAVGDIVTVGECRPLSKTVRFNVVKVTKSSKSKKGFSKF</sequence>
<dbReference type="GO" id="GO:0003735">
    <property type="term" value="F:structural constituent of ribosome"/>
    <property type="evidence" value="ECO:0007669"/>
    <property type="project" value="InterPro"/>
</dbReference>
<organism evidence="9 10">
    <name type="scientific">Paralvinella palmiformis</name>
    <dbReference type="NCBI Taxonomy" id="53620"/>
    <lineage>
        <taxon>Eukaryota</taxon>
        <taxon>Metazoa</taxon>
        <taxon>Spiralia</taxon>
        <taxon>Lophotrochozoa</taxon>
        <taxon>Annelida</taxon>
        <taxon>Polychaeta</taxon>
        <taxon>Sedentaria</taxon>
        <taxon>Canalipalpata</taxon>
        <taxon>Terebellida</taxon>
        <taxon>Terebelliformia</taxon>
        <taxon>Alvinellidae</taxon>
        <taxon>Paralvinella</taxon>
    </lineage>
</organism>
<dbReference type="Proteomes" id="UP001208570">
    <property type="component" value="Unassembled WGS sequence"/>
</dbReference>
<dbReference type="InterPro" id="IPR032440">
    <property type="entry name" value="Ribosomal_uS17_N"/>
</dbReference>
<dbReference type="PANTHER" id="PTHR10744:SF9">
    <property type="entry name" value="40S RIBOSOMAL PROTEIN S11-RELATED"/>
    <property type="match status" value="1"/>
</dbReference>
<protein>
    <recommendedName>
        <fullName evidence="5">Small ribosomal subunit protein uS17</fullName>
    </recommendedName>
    <alternativeName>
        <fullName evidence="6">40S ribosomal protein S11</fullName>
    </alternativeName>
</protein>
<dbReference type="NCBIfam" id="TIGR03630">
    <property type="entry name" value="uS17_arch"/>
    <property type="match status" value="1"/>
</dbReference>
<evidence type="ECO:0000256" key="6">
    <source>
        <dbReference type="ARBA" id="ARBA00035471"/>
    </source>
</evidence>
<keyword evidence="4 7" id="KW-0687">Ribonucleoprotein</keyword>
<dbReference type="PROSITE" id="PS00056">
    <property type="entry name" value="RIBOSOMAL_S17"/>
    <property type="match status" value="1"/>
</dbReference>
<evidence type="ECO:0000256" key="4">
    <source>
        <dbReference type="ARBA" id="ARBA00023274"/>
    </source>
</evidence>
<dbReference type="EMBL" id="JAODUP010000121">
    <property type="protein sequence ID" value="KAK2161106.1"/>
    <property type="molecule type" value="Genomic_DNA"/>
</dbReference>
<evidence type="ECO:0000256" key="1">
    <source>
        <dbReference type="ARBA" id="ARBA00010254"/>
    </source>
</evidence>
<keyword evidence="2" id="KW-0694">RNA-binding</keyword>
<dbReference type="InterPro" id="IPR000266">
    <property type="entry name" value="Ribosomal_uS17"/>
</dbReference>
<dbReference type="Gene3D" id="2.40.50.1000">
    <property type="match status" value="1"/>
</dbReference>
<proteinExistence type="inferred from homology"/>
<dbReference type="GO" id="GO:0006412">
    <property type="term" value="P:translation"/>
    <property type="evidence" value="ECO:0007669"/>
    <property type="project" value="InterPro"/>
</dbReference>
<dbReference type="AlphaFoldDB" id="A0AAD9JY85"/>
<comment type="caution">
    <text evidence="9">The sequence shown here is derived from an EMBL/GenBank/DDBJ whole genome shotgun (WGS) entry which is preliminary data.</text>
</comment>
<gene>
    <name evidence="9" type="ORF">LSH36_121g08013</name>
</gene>
<reference evidence="9" key="1">
    <citation type="journal article" date="2023" name="Mol. Biol. Evol.">
        <title>Third-Generation Sequencing Reveals the Adaptive Role of the Epigenome in Three Deep-Sea Polychaetes.</title>
        <authorList>
            <person name="Perez M."/>
            <person name="Aroh O."/>
            <person name="Sun Y."/>
            <person name="Lan Y."/>
            <person name="Juniper S.K."/>
            <person name="Young C.R."/>
            <person name="Angers B."/>
            <person name="Qian P.Y."/>
        </authorList>
    </citation>
    <scope>NUCLEOTIDE SEQUENCE</scope>
    <source>
        <strain evidence="9">P08H-3</strain>
    </source>
</reference>
<dbReference type="FunFam" id="2.40.50.1000:FF:000002">
    <property type="entry name" value="40S ribosomal protein S11"/>
    <property type="match status" value="1"/>
</dbReference>
<keyword evidence="10" id="KW-1185">Reference proteome</keyword>
<dbReference type="NCBIfam" id="NF006345">
    <property type="entry name" value="PRK08572.1"/>
    <property type="match status" value="1"/>
</dbReference>
<evidence type="ECO:0000259" key="8">
    <source>
        <dbReference type="Pfam" id="PF16205"/>
    </source>
</evidence>
<dbReference type="CDD" id="cd00364">
    <property type="entry name" value="Ribosomal_uS17"/>
    <property type="match status" value="1"/>
</dbReference>